<gene>
    <name evidence="5" type="ORF">E7811_06790</name>
</gene>
<dbReference type="AlphaFoldDB" id="A0A4S3MSF1"/>
<dbReference type="CDD" id="cd06423">
    <property type="entry name" value="CESA_like"/>
    <property type="match status" value="1"/>
</dbReference>
<dbReference type="EMBL" id="SSND01000001">
    <property type="protein sequence ID" value="THD85397.1"/>
    <property type="molecule type" value="Genomic_DNA"/>
</dbReference>
<evidence type="ECO:0000313" key="6">
    <source>
        <dbReference type="Proteomes" id="UP000309450"/>
    </source>
</evidence>
<protein>
    <submittedName>
        <fullName evidence="5">Glycosyltransferase family 2 protein</fullName>
    </submittedName>
</protein>
<keyword evidence="2" id="KW-0328">Glycosyltransferase</keyword>
<comment type="similarity">
    <text evidence="1">Belongs to the glycosyltransferase 2 family.</text>
</comment>
<feature type="domain" description="Glycosyltransferase 2-like" evidence="4">
    <location>
        <begin position="7"/>
        <end position="126"/>
    </location>
</feature>
<accession>A0A4S3MSF1</accession>
<sequence>MASPPASVIVVSRGRPEALDLCLKALALQDHPQFEVIVVADPAGLAVAARHPVRRVAFDEANISAARNAGLRLAAGEAVAFIDDDAVAEPTWLSRLVAPLADPSVDAATGFVRGRNGISLQWGAARIDRFGQDHPLDAGAGGVFAPDATGPVKTQGANCAFRASALRAAGGFDPAFRFYLDEADVNLRMQARTAVIPDAQVAHGFAASDRRRADRVPLTLADIGASTACFLRRHAPDADLPAAFSALAGAQAVRLAAHRKAARLNGADVARLMDSLSGGWADGLTRPLGPLPPIPAPAGGFEPLPGTGQRDGKVIAGRIWQAGRLRAEAERAAREGQIVTLFLFSPTPRKHRMRFDPAGFWEQTGGLFGASLRSQPRFRLWTFPERLAYETERVGNLRPMARFSPRPSVV</sequence>
<evidence type="ECO:0000256" key="2">
    <source>
        <dbReference type="ARBA" id="ARBA00022676"/>
    </source>
</evidence>
<dbReference type="InterPro" id="IPR029044">
    <property type="entry name" value="Nucleotide-diphossugar_trans"/>
</dbReference>
<evidence type="ECO:0000259" key="4">
    <source>
        <dbReference type="Pfam" id="PF00535"/>
    </source>
</evidence>
<comment type="caution">
    <text evidence="5">The sequence shown here is derived from an EMBL/GenBank/DDBJ whole genome shotgun (WGS) entry which is preliminary data.</text>
</comment>
<name>A0A4S3MSF1_9RHOB</name>
<dbReference type="Pfam" id="PF00535">
    <property type="entry name" value="Glycos_transf_2"/>
    <property type="match status" value="1"/>
</dbReference>
<reference evidence="5 6" key="1">
    <citation type="submission" date="2019-04" db="EMBL/GenBank/DDBJ databases">
        <title>Draft genome sequence of Gemmobacter aestuarii sp. nov.</title>
        <authorList>
            <person name="Hameed A."/>
            <person name="Lin S.-Y."/>
            <person name="Shahina M."/>
            <person name="Lai W.-A."/>
            <person name="Young C.-C."/>
        </authorList>
    </citation>
    <scope>NUCLEOTIDE SEQUENCE [LARGE SCALE GENOMIC DNA]</scope>
    <source>
        <strain evidence="5 6">CC-PW-75</strain>
    </source>
</reference>
<proteinExistence type="inferred from homology"/>
<keyword evidence="6" id="KW-1185">Reference proteome</keyword>
<dbReference type="RefSeq" id="WP_136393771.1">
    <property type="nucleotide sequence ID" value="NZ_SSND01000001.1"/>
</dbReference>
<dbReference type="InterPro" id="IPR001173">
    <property type="entry name" value="Glyco_trans_2-like"/>
</dbReference>
<dbReference type="SUPFAM" id="SSF53448">
    <property type="entry name" value="Nucleotide-diphospho-sugar transferases"/>
    <property type="match status" value="1"/>
</dbReference>
<organism evidence="5 6">
    <name type="scientific">Aliigemmobacter aestuarii</name>
    <dbReference type="NCBI Taxonomy" id="1445661"/>
    <lineage>
        <taxon>Bacteria</taxon>
        <taxon>Pseudomonadati</taxon>
        <taxon>Pseudomonadota</taxon>
        <taxon>Alphaproteobacteria</taxon>
        <taxon>Rhodobacterales</taxon>
        <taxon>Paracoccaceae</taxon>
        <taxon>Aliigemmobacter</taxon>
    </lineage>
</organism>
<evidence type="ECO:0000256" key="3">
    <source>
        <dbReference type="ARBA" id="ARBA00022679"/>
    </source>
</evidence>
<evidence type="ECO:0000313" key="5">
    <source>
        <dbReference type="EMBL" id="THD85397.1"/>
    </source>
</evidence>
<dbReference type="OrthoDB" id="153025at2"/>
<keyword evidence="3 5" id="KW-0808">Transferase</keyword>
<dbReference type="GO" id="GO:0016757">
    <property type="term" value="F:glycosyltransferase activity"/>
    <property type="evidence" value="ECO:0007669"/>
    <property type="project" value="UniProtKB-KW"/>
</dbReference>
<dbReference type="PANTHER" id="PTHR43179">
    <property type="entry name" value="RHAMNOSYLTRANSFERASE WBBL"/>
    <property type="match status" value="1"/>
</dbReference>
<dbReference type="Gene3D" id="3.90.550.10">
    <property type="entry name" value="Spore Coat Polysaccharide Biosynthesis Protein SpsA, Chain A"/>
    <property type="match status" value="1"/>
</dbReference>
<evidence type="ECO:0000256" key="1">
    <source>
        <dbReference type="ARBA" id="ARBA00006739"/>
    </source>
</evidence>
<dbReference type="Proteomes" id="UP000309450">
    <property type="component" value="Unassembled WGS sequence"/>
</dbReference>
<dbReference type="PANTHER" id="PTHR43179:SF12">
    <property type="entry name" value="GALACTOFURANOSYLTRANSFERASE GLFT2"/>
    <property type="match status" value="1"/>
</dbReference>